<gene>
    <name evidence="2" type="ORF">HDCHBGLK_00733</name>
</gene>
<evidence type="ECO:0000259" key="1">
    <source>
        <dbReference type="PROSITE" id="PS50531"/>
    </source>
</evidence>
<dbReference type="KEGG" id="csci:HDCHBGLK_00733"/>
<accession>A0A494WHP3</accession>
<dbReference type="Proteomes" id="UP000289664">
    <property type="component" value="Chromosome"/>
</dbReference>
<evidence type="ECO:0000313" key="2">
    <source>
        <dbReference type="EMBL" id="QBF73359.1"/>
    </source>
</evidence>
<dbReference type="InterPro" id="IPR017894">
    <property type="entry name" value="HTH_IS21_transposase_type"/>
</dbReference>
<feature type="domain" description="HTH IS21-type" evidence="1">
    <location>
        <begin position="7"/>
        <end position="73"/>
    </location>
</feature>
<dbReference type="AlphaFoldDB" id="A0A494WHP3"/>
<dbReference type="PROSITE" id="PS50531">
    <property type="entry name" value="HTH_IS21"/>
    <property type="match status" value="1"/>
</dbReference>
<proteinExistence type="predicted"/>
<dbReference type="EMBL" id="CP036170">
    <property type="protein sequence ID" value="QBF73359.1"/>
    <property type="molecule type" value="Genomic_DNA"/>
</dbReference>
<organism evidence="2 3">
    <name type="scientific">Clostridium scindens (strain ATCC 35704 / DSM 5676 / VPI 13733 / 19)</name>
    <dbReference type="NCBI Taxonomy" id="411468"/>
    <lineage>
        <taxon>Bacteria</taxon>
        <taxon>Bacillati</taxon>
        <taxon>Bacillota</taxon>
        <taxon>Clostridia</taxon>
        <taxon>Lachnospirales</taxon>
        <taxon>Lachnospiraceae</taxon>
    </lineage>
</organism>
<evidence type="ECO:0000313" key="3">
    <source>
        <dbReference type="Proteomes" id="UP000289664"/>
    </source>
</evidence>
<protein>
    <recommendedName>
        <fullName evidence="1">HTH IS21-type domain-containing protein</fullName>
    </recommendedName>
</protein>
<keyword evidence="3" id="KW-1185">Reference proteome</keyword>
<sequence length="104" mass="12138">MSTTMDQIHHIRDMFYRQDKNISEIASETGLNWKTVKKYVDMEDFNNPSPKPASSEVHESNLDPFKPLIDEWLQADKLAPRKQRHTAKRVFKRLKDEADGFGCS</sequence>
<reference evidence="2 3" key="1">
    <citation type="journal article" date="2019" name="Appl. Environ. Microbiol.">
        <title>Clostridium scindens ATCC 35704: integration of nutritional requirements, the complete genome sequence, and global transcriptional responses to bile acids.</title>
        <authorList>
            <person name="Devendran S."/>
            <person name="Shrestha R."/>
            <person name="Alves J.M.P."/>
            <person name="Wolf P.G."/>
            <person name="Ly L."/>
            <person name="Hernandez A.G."/>
            <person name="Mendez-Garcia C."/>
            <person name="Inboden A."/>
            <person name="Wiley J."/>
            <person name="Paul O."/>
            <person name="Allen A."/>
            <person name="Springer E."/>
            <person name="Wright C.L."/>
            <person name="Fields C.J."/>
            <person name="Daniel S.L."/>
            <person name="Ridlon J.M."/>
        </authorList>
    </citation>
    <scope>NUCLEOTIDE SEQUENCE [LARGE SCALE GENOMIC DNA]</scope>
    <source>
        <strain evidence="2 3">ATCC 35704</strain>
    </source>
</reference>
<name>A0A494WHP3_CLOS5</name>